<reference evidence="3" key="1">
    <citation type="submission" date="2015-07" db="EMBL/GenBank/DDBJ databases">
        <title>Draft Genome Sequences of Anaerolinea thermolimosa IMO-1, Bellilinea caldifistulae GOMI-1, Leptolinea tardivitalis YMTK-2, Levilinea saccharolytica KIBI-1,Longilinea arvoryzae KOME-1, Previously Described as Members of the Anaerolineaceae (Chloroflexi).</title>
        <authorList>
            <person name="Sekiguchi Y."/>
            <person name="Ohashi A."/>
            <person name="Matsuura N."/>
            <person name="Tourlousse M.D."/>
        </authorList>
    </citation>
    <scope>NUCLEOTIDE SEQUENCE [LARGE SCALE GENOMIC DNA]</scope>
    <source>
        <strain evidence="3">KOME-1</strain>
    </source>
</reference>
<evidence type="ECO:0000259" key="2">
    <source>
        <dbReference type="Pfam" id="PF00535"/>
    </source>
</evidence>
<organism evidence="3">
    <name type="scientific">Longilinea arvoryzae</name>
    <dbReference type="NCBI Taxonomy" id="360412"/>
    <lineage>
        <taxon>Bacteria</taxon>
        <taxon>Bacillati</taxon>
        <taxon>Chloroflexota</taxon>
        <taxon>Anaerolineae</taxon>
        <taxon>Anaerolineales</taxon>
        <taxon>Anaerolineaceae</taxon>
        <taxon>Longilinea</taxon>
    </lineage>
</organism>
<dbReference type="RefSeq" id="WP_075073246.1">
    <property type="nucleotide sequence ID" value="NZ_DF967972.1"/>
</dbReference>
<evidence type="ECO:0000256" key="1">
    <source>
        <dbReference type="SAM" id="Phobius"/>
    </source>
</evidence>
<accession>A0A0S7B9I5</accession>
<keyword evidence="1" id="KW-0812">Transmembrane</keyword>
<dbReference type="InterPro" id="IPR029044">
    <property type="entry name" value="Nucleotide-diphossugar_trans"/>
</dbReference>
<dbReference type="AlphaFoldDB" id="A0A0S7B9I5"/>
<keyword evidence="3" id="KW-0808">Transferase</keyword>
<dbReference type="STRING" id="360412.LARV_01709"/>
<keyword evidence="1" id="KW-1133">Transmembrane helix</keyword>
<proteinExistence type="predicted"/>
<feature type="domain" description="Glycosyltransferase 2-like" evidence="2">
    <location>
        <begin position="17"/>
        <end position="188"/>
    </location>
</feature>
<dbReference type="GO" id="GO:0016740">
    <property type="term" value="F:transferase activity"/>
    <property type="evidence" value="ECO:0007669"/>
    <property type="project" value="UniProtKB-KW"/>
</dbReference>
<feature type="transmembrane region" description="Helical" evidence="1">
    <location>
        <begin position="259"/>
        <end position="280"/>
    </location>
</feature>
<dbReference type="OrthoDB" id="9771846at2"/>
<dbReference type="InterPro" id="IPR001173">
    <property type="entry name" value="Glyco_trans_2-like"/>
</dbReference>
<dbReference type="Gene3D" id="3.90.550.10">
    <property type="entry name" value="Spore Coat Polysaccharide Biosynthesis Protein SpsA, Chain A"/>
    <property type="match status" value="1"/>
</dbReference>
<evidence type="ECO:0000313" key="3">
    <source>
        <dbReference type="EMBL" id="GAP13950.1"/>
    </source>
</evidence>
<name>A0A0S7B9I5_9CHLR</name>
<keyword evidence="1" id="KW-0472">Membrane</keyword>
<evidence type="ECO:0000313" key="4">
    <source>
        <dbReference type="Proteomes" id="UP000055060"/>
    </source>
</evidence>
<dbReference type="EMBL" id="DF967972">
    <property type="protein sequence ID" value="GAP13950.1"/>
    <property type="molecule type" value="Genomic_DNA"/>
</dbReference>
<dbReference type="Pfam" id="PF00535">
    <property type="entry name" value="Glycos_transf_2"/>
    <property type="match status" value="1"/>
</dbReference>
<protein>
    <submittedName>
        <fullName evidence="3">Predicted glycosyltransferases</fullName>
    </submittedName>
</protein>
<gene>
    <name evidence="3" type="ORF">LARV_01709</name>
</gene>
<dbReference type="PANTHER" id="PTHR43179">
    <property type="entry name" value="RHAMNOSYLTRANSFERASE WBBL"/>
    <property type="match status" value="1"/>
</dbReference>
<dbReference type="CDD" id="cd04186">
    <property type="entry name" value="GT_2_like_c"/>
    <property type="match status" value="1"/>
</dbReference>
<dbReference type="SUPFAM" id="SSF53448">
    <property type="entry name" value="Nucleotide-diphospho-sugar transferases"/>
    <property type="match status" value="1"/>
</dbReference>
<keyword evidence="4" id="KW-1185">Reference proteome</keyword>
<dbReference type="PANTHER" id="PTHR43179:SF11">
    <property type="entry name" value="GLYCOSYL TRANSFERASE"/>
    <property type="match status" value="1"/>
</dbReference>
<dbReference type="Proteomes" id="UP000055060">
    <property type="component" value="Unassembled WGS sequence"/>
</dbReference>
<sequence length="337" mass="38714">MSPFENDLPFTVSPLFSIIILCWNSNPFISACLDSLNNQTDQDFEILLVDNGSPDPIENEDFTKYSKLRIRFFPLQSNLGFAAGNNYAAQFARGKFLILLNADAFPEPDWIKNIRIGFQKYSNAFFASKLIMADYPEKYDGKGDTYHISGLAWRKSYNTFIPNVPETEKEVFSACGAAAIYPREAFERVEGFDPDFFSYLEDVDLGFRLRLIGYQCIYLPNAVVKHKGSGSTGSKSDFSVYYGHRNLVWTFFKDMPGQLLWFLLPFHILVNLIQVIIYIFRGQGKVTLQAKKDALKKINIILEKRRKVQQTRTVLVSDIIRILDWNPLAPFVKAWKK</sequence>